<proteinExistence type="inferred from homology"/>
<comment type="similarity">
    <text evidence="1 10">Belongs to the thymidylate kinase family.</text>
</comment>
<feature type="domain" description="Thymidylate kinase-like" evidence="11">
    <location>
        <begin position="9"/>
        <end position="194"/>
    </location>
</feature>
<dbReference type="HAMAP" id="MF_00165">
    <property type="entry name" value="Thymidylate_kinase"/>
    <property type="match status" value="1"/>
</dbReference>
<dbReference type="PROSITE" id="PS01331">
    <property type="entry name" value="THYMIDYLATE_KINASE"/>
    <property type="match status" value="1"/>
</dbReference>
<evidence type="ECO:0000256" key="10">
    <source>
        <dbReference type="HAMAP-Rule" id="MF_00165"/>
    </source>
</evidence>
<protein>
    <recommendedName>
        <fullName evidence="3 10">Thymidylate kinase</fullName>
        <ecNumber evidence="2 10">2.7.4.9</ecNumber>
    </recommendedName>
    <alternativeName>
        <fullName evidence="10">dTMP kinase</fullName>
    </alternativeName>
</protein>
<evidence type="ECO:0000256" key="1">
    <source>
        <dbReference type="ARBA" id="ARBA00009776"/>
    </source>
</evidence>
<dbReference type="SUPFAM" id="SSF52540">
    <property type="entry name" value="P-loop containing nucleoside triphosphate hydrolases"/>
    <property type="match status" value="1"/>
</dbReference>
<dbReference type="CDD" id="cd01672">
    <property type="entry name" value="TMPK"/>
    <property type="match status" value="1"/>
</dbReference>
<dbReference type="RefSeq" id="WP_377937820.1">
    <property type="nucleotide sequence ID" value="NZ_JBHTHQ010000010.1"/>
</dbReference>
<comment type="function">
    <text evidence="10">Phosphorylation of dTMP to form dTDP in both de novo and salvage pathways of dTTP synthesis.</text>
</comment>
<dbReference type="EC" id="2.7.4.9" evidence="2 10"/>
<dbReference type="Proteomes" id="UP001597036">
    <property type="component" value="Unassembled WGS sequence"/>
</dbReference>
<dbReference type="NCBIfam" id="TIGR00041">
    <property type="entry name" value="DTMP_kinase"/>
    <property type="match status" value="1"/>
</dbReference>
<evidence type="ECO:0000256" key="5">
    <source>
        <dbReference type="ARBA" id="ARBA00022727"/>
    </source>
</evidence>
<keyword evidence="6 10" id="KW-0547">Nucleotide-binding</keyword>
<evidence type="ECO:0000256" key="9">
    <source>
        <dbReference type="ARBA" id="ARBA00048743"/>
    </source>
</evidence>
<evidence type="ECO:0000313" key="12">
    <source>
        <dbReference type="EMBL" id="MFD0704378.1"/>
    </source>
</evidence>
<evidence type="ECO:0000313" key="13">
    <source>
        <dbReference type="Proteomes" id="UP001597036"/>
    </source>
</evidence>
<dbReference type="Gene3D" id="3.40.50.300">
    <property type="entry name" value="P-loop containing nucleotide triphosphate hydrolases"/>
    <property type="match status" value="1"/>
</dbReference>
<evidence type="ECO:0000256" key="6">
    <source>
        <dbReference type="ARBA" id="ARBA00022741"/>
    </source>
</evidence>
<keyword evidence="8 10" id="KW-0067">ATP-binding</keyword>
<keyword evidence="13" id="KW-1185">Reference proteome</keyword>
<dbReference type="InterPro" id="IPR027417">
    <property type="entry name" value="P-loop_NTPase"/>
</dbReference>
<evidence type="ECO:0000256" key="2">
    <source>
        <dbReference type="ARBA" id="ARBA00012980"/>
    </source>
</evidence>
<evidence type="ECO:0000256" key="7">
    <source>
        <dbReference type="ARBA" id="ARBA00022777"/>
    </source>
</evidence>
<accession>A0ABW2Y293</accession>
<keyword evidence="4 10" id="KW-0808">Transferase</keyword>
<reference evidence="13" key="1">
    <citation type="journal article" date="2019" name="Int. J. Syst. Evol. Microbiol.">
        <title>The Global Catalogue of Microorganisms (GCM) 10K type strain sequencing project: providing services to taxonomists for standard genome sequencing and annotation.</title>
        <authorList>
            <consortium name="The Broad Institute Genomics Platform"/>
            <consortium name="The Broad Institute Genome Sequencing Center for Infectious Disease"/>
            <person name="Wu L."/>
            <person name="Ma J."/>
        </authorList>
    </citation>
    <scope>NUCLEOTIDE SEQUENCE [LARGE SCALE GENOMIC DNA]</scope>
    <source>
        <strain evidence="13">CCM 8604</strain>
    </source>
</reference>
<comment type="caution">
    <text evidence="12">The sequence shown here is derived from an EMBL/GenBank/DDBJ whole genome shotgun (WGS) entry which is preliminary data.</text>
</comment>
<evidence type="ECO:0000256" key="8">
    <source>
        <dbReference type="ARBA" id="ARBA00022840"/>
    </source>
</evidence>
<sequence length="203" mass="22568">MTQGLFISFEGVDGVGKSTQVERLKDYLETLGRTVVVTREPGGTALGSQIRYLLLHGGDVAPRAEALLYAADRAHHVATKIRPALERGEVVISDRYIDSSLAYQAGGRELTQMQVRELSQFATDNLWPVRTYLLDMSFEQSRMRLTGKPDRLESAGSEFFIRARQAFLDIAQAEPERCCIVDASQSIEDVWSAIKDDVEGLLS</sequence>
<feature type="binding site" evidence="10">
    <location>
        <begin position="11"/>
        <end position="18"/>
    </location>
    <ligand>
        <name>ATP</name>
        <dbReference type="ChEBI" id="CHEBI:30616"/>
    </ligand>
</feature>
<keyword evidence="5 10" id="KW-0545">Nucleotide biosynthesis</keyword>
<evidence type="ECO:0000256" key="4">
    <source>
        <dbReference type="ARBA" id="ARBA00022679"/>
    </source>
</evidence>
<dbReference type="Pfam" id="PF02223">
    <property type="entry name" value="Thymidylate_kin"/>
    <property type="match status" value="1"/>
</dbReference>
<comment type="catalytic activity">
    <reaction evidence="9 10">
        <text>dTMP + ATP = dTDP + ADP</text>
        <dbReference type="Rhea" id="RHEA:13517"/>
        <dbReference type="ChEBI" id="CHEBI:30616"/>
        <dbReference type="ChEBI" id="CHEBI:58369"/>
        <dbReference type="ChEBI" id="CHEBI:63528"/>
        <dbReference type="ChEBI" id="CHEBI:456216"/>
        <dbReference type="EC" id="2.7.4.9"/>
    </reaction>
</comment>
<dbReference type="InterPro" id="IPR018094">
    <property type="entry name" value="Thymidylate_kinase"/>
</dbReference>
<dbReference type="InterPro" id="IPR018095">
    <property type="entry name" value="Thymidylate_kin_CS"/>
</dbReference>
<dbReference type="InterPro" id="IPR039430">
    <property type="entry name" value="Thymidylate_kin-like_dom"/>
</dbReference>
<evidence type="ECO:0000256" key="3">
    <source>
        <dbReference type="ARBA" id="ARBA00017144"/>
    </source>
</evidence>
<dbReference type="PANTHER" id="PTHR10344:SF4">
    <property type="entry name" value="UMP-CMP KINASE 2, MITOCHONDRIAL"/>
    <property type="match status" value="1"/>
</dbReference>
<gene>
    <name evidence="10 12" type="primary">tmk</name>
    <name evidence="12" type="ORF">ACFQY8_01240</name>
</gene>
<dbReference type="GO" id="GO:0004798">
    <property type="term" value="F:dTMP kinase activity"/>
    <property type="evidence" value="ECO:0007669"/>
    <property type="project" value="UniProtKB-EC"/>
</dbReference>
<evidence type="ECO:0000259" key="11">
    <source>
        <dbReference type="Pfam" id="PF02223"/>
    </source>
</evidence>
<dbReference type="PANTHER" id="PTHR10344">
    <property type="entry name" value="THYMIDYLATE KINASE"/>
    <property type="match status" value="1"/>
</dbReference>
<organism evidence="12 13">
    <name type="scientific">Alloscardovia venturai</name>
    <dbReference type="NCBI Taxonomy" id="1769421"/>
    <lineage>
        <taxon>Bacteria</taxon>
        <taxon>Bacillati</taxon>
        <taxon>Actinomycetota</taxon>
        <taxon>Actinomycetes</taxon>
        <taxon>Bifidobacteriales</taxon>
        <taxon>Bifidobacteriaceae</taxon>
        <taxon>Alloscardovia</taxon>
    </lineage>
</organism>
<dbReference type="EMBL" id="JBHTHQ010000010">
    <property type="protein sequence ID" value="MFD0704378.1"/>
    <property type="molecule type" value="Genomic_DNA"/>
</dbReference>
<name>A0ABW2Y293_9BIFI</name>
<keyword evidence="7 10" id="KW-0418">Kinase</keyword>